<dbReference type="OrthoDB" id="2123378at2759"/>
<evidence type="ECO:0000256" key="2">
    <source>
        <dbReference type="ARBA" id="ARBA00023306"/>
    </source>
</evidence>
<feature type="region of interest" description="Disordered" evidence="3">
    <location>
        <begin position="490"/>
        <end position="532"/>
    </location>
</feature>
<dbReference type="SMART" id="SM00233">
    <property type="entry name" value="PH"/>
    <property type="match status" value="1"/>
</dbReference>
<dbReference type="GO" id="GO:0097271">
    <property type="term" value="P:protein localization to bud neck"/>
    <property type="evidence" value="ECO:0007669"/>
    <property type="project" value="TreeGrafter"/>
</dbReference>
<sequence length="1345" mass="150952">MSANECSVSDENLGLEPSTVDTLLSEIEREIPVIAKRQLPLHEIGDETMDKIVSYNTRSNSNLSSSTSGEGDDCDLTEQPLSSSQNRKSVMFSDKFELHEYSSIEISAVNNQPNDTGKTNVAWDHSSLPKANPTATAAFSSKRDSQQDDQDDSSSNGSERSLLLTEEELKSNSVTNLYDKLDLVLGNKPGSPNVPKLKEMINHVDQLAFDSSKDRTMDTQPLRITFESTPPLNGNSAQHQLLEYEIQSQDSDEEVFPQVQHSPSKIPTTNTIRINRLANSESEGISGPSRVSSGSSMDESVTDLETTMRQDKFNFLRTSIPHTASGAPPVVSEFHMSNRSLELREASCNDSRVFSMATTADEFQSARESTSSSWSTDESQGFQAIEDLQISQGLVREEETLKNINEITTLDEYRRKDLSDSIYSKGLRLPTPLSDIFNEDLVKSPSSSTVNVSALQEANYNQSTGNDTFDDKQVGNQSIGSEIIDEKQANIPDSNYNEANDKENDNSELAVGGEPEECAQGPNDVTKNDEETESISVDDKSEAIEEIHTEEKVALNEEQVTEDLLKETRIISNNLGNLFDDDAVFADIGDTSQDSVDITYALKPTYLSIWHSQEGSIKTSPTISSNSQFSHQSNTTGESSNSVQSNFKLKPRIVSRSKIYYPRTRKRQDSKTLLPFSSQDNSSNALDPRRSQWLQRVRPNTFSQESHQKQVPSIARIALAYDETEAKKHRDSEGESQTAVPEREENLDCELAMSNDVAEHSMTGIGNSRKSSQVFDTSLEIPKALGEGLDLLEDFDDLLKTLSSDNMSFKGPTGQRKGNPVVYHIWGEDNYQNAAELSFGEDDIDARTTEKVLNDKILTKLLSFDSKAEQEEPEQSKKIGLGILKTADSDVAVYQCDSFKGFEVVRSASTESFEQFQGTQSPSPVKSTHVESPFKAVRAKKLDCAWGESMEAAAPLKMDLEPEMLQTALEPTRRSSIKSAGIFEKSDGHEVRDYGKLYILVKSIKNLTLDDIARHKAEIAIEFDNGINVVQTPWTHLDKDSLELNEEYELVMKNITPTVSAQITLKCRYQKPSSRLVEVVERIPIKKKFPFGKPKYTLQKKFVQQKIDVDNWDYTFAQDGSFARCKLPLDKETLEQYSFRRKDFSFPLYNEWGREHSEVDPKKDVHTLPRKSAYQIGELNLEMCFLSRTSDLEKFPKTLKLAQGVVDKFAEQQKISFEGFLWQEGGDVDGLLRKRWFVLKGTQLIAHHEITRKPQALINLLKVVSVVGEGQLTEEAAKKVRNFTDMVLFSECFKLIFENGEIINLDAESTELKANWTNLITRVVELNKFHQPWVKHVLNNKLLNL</sequence>
<dbReference type="EMBL" id="LT598480">
    <property type="protein sequence ID" value="SCV02484.1"/>
    <property type="molecule type" value="Genomic_DNA"/>
</dbReference>
<feature type="region of interest" description="Disordered" evidence="3">
    <location>
        <begin position="659"/>
        <end position="692"/>
    </location>
</feature>
<dbReference type="GO" id="GO:0000142">
    <property type="term" value="C:cellular bud neck contractile ring"/>
    <property type="evidence" value="ECO:0007669"/>
    <property type="project" value="TreeGrafter"/>
</dbReference>
<dbReference type="GO" id="GO:0005525">
    <property type="term" value="F:GTP binding"/>
    <property type="evidence" value="ECO:0007669"/>
    <property type="project" value="TreeGrafter"/>
</dbReference>
<organism evidence="5 6">
    <name type="scientific">Lachancea meyersii CBS 8951</name>
    <dbReference type="NCBI Taxonomy" id="1266667"/>
    <lineage>
        <taxon>Eukaryota</taxon>
        <taxon>Fungi</taxon>
        <taxon>Dikarya</taxon>
        <taxon>Ascomycota</taxon>
        <taxon>Saccharomycotina</taxon>
        <taxon>Saccharomycetes</taxon>
        <taxon>Saccharomycetales</taxon>
        <taxon>Saccharomycetaceae</taxon>
        <taxon>Lachancea</taxon>
    </lineage>
</organism>
<keyword evidence="6" id="KW-1185">Reference proteome</keyword>
<feature type="compositionally biased region" description="Polar residues" evidence="3">
    <location>
        <begin position="675"/>
        <end position="685"/>
    </location>
</feature>
<keyword evidence="2" id="KW-0131">Cell cycle</keyword>
<dbReference type="CDD" id="cd13278">
    <property type="entry name" value="PH_Bud4"/>
    <property type="match status" value="1"/>
</dbReference>
<evidence type="ECO:0000256" key="3">
    <source>
        <dbReference type="SAM" id="MobiDB-lite"/>
    </source>
</evidence>
<dbReference type="Pfam" id="PF00169">
    <property type="entry name" value="PH"/>
    <property type="match status" value="1"/>
</dbReference>
<feature type="region of interest" description="Disordered" evidence="3">
    <location>
        <begin position="109"/>
        <end position="162"/>
    </location>
</feature>
<dbReference type="GO" id="GO:0007120">
    <property type="term" value="P:axial cellular bud site selection"/>
    <property type="evidence" value="ECO:0007669"/>
    <property type="project" value="TreeGrafter"/>
</dbReference>
<reference evidence="6" key="1">
    <citation type="submission" date="2016-03" db="EMBL/GenBank/DDBJ databases">
        <authorList>
            <person name="Devillers Hugo."/>
        </authorList>
    </citation>
    <scope>NUCLEOTIDE SEQUENCE [LARGE SCALE GENOMIC DNA]</scope>
</reference>
<feature type="compositionally biased region" description="Polar residues" evidence="3">
    <location>
        <begin position="109"/>
        <end position="119"/>
    </location>
</feature>
<dbReference type="PANTHER" id="PTHR36100:SF1">
    <property type="entry name" value="BUD SITE SELECTION PROTEIN 4"/>
    <property type="match status" value="1"/>
</dbReference>
<feature type="compositionally biased region" description="Low complexity" evidence="3">
    <location>
        <begin position="59"/>
        <end position="68"/>
    </location>
</feature>
<feature type="region of interest" description="Disordered" evidence="3">
    <location>
        <begin position="725"/>
        <end position="744"/>
    </location>
</feature>
<accession>A0A1G4KDD3</accession>
<dbReference type="InterPro" id="IPR052007">
    <property type="entry name" value="Bud4"/>
</dbReference>
<keyword evidence="1" id="KW-0132">Cell division</keyword>
<proteinExistence type="predicted"/>
<dbReference type="PANTHER" id="PTHR36100">
    <property type="entry name" value="BUD SITE SELECTION PROTEIN 4"/>
    <property type="match status" value="1"/>
</dbReference>
<evidence type="ECO:0000313" key="5">
    <source>
        <dbReference type="EMBL" id="SCV02484.1"/>
    </source>
</evidence>
<dbReference type="PROSITE" id="PS50003">
    <property type="entry name" value="PH_DOMAIN"/>
    <property type="match status" value="1"/>
</dbReference>
<dbReference type="Proteomes" id="UP000191144">
    <property type="component" value="Chromosome H"/>
</dbReference>
<feature type="region of interest" description="Disordered" evidence="3">
    <location>
        <begin position="617"/>
        <end position="647"/>
    </location>
</feature>
<feature type="compositionally biased region" description="Polar residues" evidence="3">
    <location>
        <begin position="79"/>
        <end position="88"/>
    </location>
</feature>
<dbReference type="InterPro" id="IPR011993">
    <property type="entry name" value="PH-like_dom_sf"/>
</dbReference>
<gene>
    <name evidence="5" type="ORF">LAME_0H01574G</name>
</gene>
<protein>
    <submittedName>
        <fullName evidence="5">LAME_0H01574g1_1</fullName>
    </submittedName>
</protein>
<dbReference type="Gene3D" id="2.30.29.30">
    <property type="entry name" value="Pleckstrin-homology domain (PH domain)/Phosphotyrosine-binding domain (PTB)"/>
    <property type="match status" value="1"/>
</dbReference>
<name>A0A1G4KDD3_9SACH</name>
<evidence type="ECO:0000313" key="6">
    <source>
        <dbReference type="Proteomes" id="UP000191144"/>
    </source>
</evidence>
<dbReference type="SUPFAM" id="SSF50729">
    <property type="entry name" value="PH domain-like"/>
    <property type="match status" value="1"/>
</dbReference>
<evidence type="ECO:0000256" key="1">
    <source>
        <dbReference type="ARBA" id="ARBA00022618"/>
    </source>
</evidence>
<dbReference type="InterPro" id="IPR001849">
    <property type="entry name" value="PH_domain"/>
</dbReference>
<evidence type="ECO:0000259" key="4">
    <source>
        <dbReference type="PROSITE" id="PS50003"/>
    </source>
</evidence>
<feature type="domain" description="PH" evidence="4">
    <location>
        <begin position="1214"/>
        <end position="1325"/>
    </location>
</feature>
<feature type="region of interest" description="Disordered" evidence="3">
    <location>
        <begin position="59"/>
        <end position="88"/>
    </location>
</feature>
<feature type="compositionally biased region" description="Low complexity" evidence="3">
    <location>
        <begin position="153"/>
        <end position="162"/>
    </location>
</feature>